<name>S7NJC1_MYOBR</name>
<dbReference type="EMBL" id="KE164286">
    <property type="protein sequence ID" value="EPQ16695.1"/>
    <property type="molecule type" value="Genomic_DNA"/>
</dbReference>
<evidence type="ECO:0000313" key="2">
    <source>
        <dbReference type="Proteomes" id="UP000052978"/>
    </source>
</evidence>
<accession>S7NJC1</accession>
<reference evidence="1 2" key="1">
    <citation type="journal article" date="2013" name="Nat. Commun.">
        <title>Genome analysis reveals insights into physiology and longevity of the Brandt's bat Myotis brandtii.</title>
        <authorList>
            <person name="Seim I."/>
            <person name="Fang X."/>
            <person name="Xiong Z."/>
            <person name="Lobanov A.V."/>
            <person name="Huang Z."/>
            <person name="Ma S."/>
            <person name="Feng Y."/>
            <person name="Turanov A.A."/>
            <person name="Zhu Y."/>
            <person name="Lenz T.L."/>
            <person name="Gerashchenko M.V."/>
            <person name="Fan D."/>
            <person name="Hee Yim S."/>
            <person name="Yao X."/>
            <person name="Jordan D."/>
            <person name="Xiong Y."/>
            <person name="Ma Y."/>
            <person name="Lyapunov A.N."/>
            <person name="Chen G."/>
            <person name="Kulakova O.I."/>
            <person name="Sun Y."/>
            <person name="Lee S.G."/>
            <person name="Bronson R.T."/>
            <person name="Moskalev A.A."/>
            <person name="Sunyaev S.R."/>
            <person name="Zhang G."/>
            <person name="Krogh A."/>
            <person name="Wang J."/>
            <person name="Gladyshev V.N."/>
        </authorList>
    </citation>
    <scope>NUCLEOTIDE SEQUENCE [LARGE SCALE GENOMIC DNA]</scope>
</reference>
<organism evidence="1 2">
    <name type="scientific">Myotis brandtii</name>
    <name type="common">Brandt's bat</name>
    <dbReference type="NCBI Taxonomy" id="109478"/>
    <lineage>
        <taxon>Eukaryota</taxon>
        <taxon>Metazoa</taxon>
        <taxon>Chordata</taxon>
        <taxon>Craniata</taxon>
        <taxon>Vertebrata</taxon>
        <taxon>Euteleostomi</taxon>
        <taxon>Mammalia</taxon>
        <taxon>Eutheria</taxon>
        <taxon>Laurasiatheria</taxon>
        <taxon>Chiroptera</taxon>
        <taxon>Yangochiroptera</taxon>
        <taxon>Vespertilionidae</taxon>
        <taxon>Myotis</taxon>
    </lineage>
</organism>
<evidence type="ECO:0000313" key="1">
    <source>
        <dbReference type="EMBL" id="EPQ16695.1"/>
    </source>
</evidence>
<gene>
    <name evidence="1" type="ORF">D623_10013740</name>
</gene>
<sequence length="58" mass="6373">MDRVPSVGEVGLGMETRFRGEQACAFSAVLKFCLSFPVWLAQEAEPLGVRAEARLRSC</sequence>
<protein>
    <submittedName>
        <fullName evidence="1">Uncharacterized protein</fullName>
    </submittedName>
</protein>
<dbReference type="AlphaFoldDB" id="S7NJC1"/>
<proteinExistence type="predicted"/>
<dbReference type="Proteomes" id="UP000052978">
    <property type="component" value="Unassembled WGS sequence"/>
</dbReference>
<keyword evidence="2" id="KW-1185">Reference proteome</keyword>